<dbReference type="InterPro" id="IPR023210">
    <property type="entry name" value="NADP_OxRdtase_dom"/>
</dbReference>
<dbReference type="PRINTS" id="PR00069">
    <property type="entry name" value="ALDKETRDTASE"/>
</dbReference>
<dbReference type="InterPro" id="IPR036812">
    <property type="entry name" value="NAD(P)_OxRdtase_dom_sf"/>
</dbReference>
<organism evidence="2 3">
    <name type="scientific">Dyella acidiphila</name>
    <dbReference type="NCBI Taxonomy" id="2775866"/>
    <lineage>
        <taxon>Bacteria</taxon>
        <taxon>Pseudomonadati</taxon>
        <taxon>Pseudomonadota</taxon>
        <taxon>Gammaproteobacteria</taxon>
        <taxon>Lysobacterales</taxon>
        <taxon>Rhodanobacteraceae</taxon>
        <taxon>Dyella</taxon>
    </lineage>
</organism>
<sequence>MHKQTVKTGDDLRHQRISLIHGRGAMPVAGFGSLIPDAAAARQAVKAALEVGFRHFDSAELYRTEDAVGSALKEAMQSGAVTREELFVTTKLWNNHHRPDQVKAAFEASLRRLQLDYLDCYLIHTPFAFQPGDELFPADEHGELIYDSGVTLAETWQAMERLVDEGRCRAIGLSDITLDKLKEIVEIARIKPAVVQVECHPYLPEWELLEFCQQHGIVLLAFAPLGHGMEPRMTDDPLIKAIAEQVNKTPAQVLLAWAAQRGTAFLTTSTNPAHIAENFDIAALPASAMQAIKQQIGSNVRLNAVVHTGVPGFVPRPAK</sequence>
<dbReference type="SUPFAM" id="SSF51430">
    <property type="entry name" value="NAD(P)-linked oxidoreductase"/>
    <property type="match status" value="1"/>
</dbReference>
<feature type="domain" description="NADP-dependent oxidoreductase" evidence="1">
    <location>
        <begin position="37"/>
        <end position="293"/>
    </location>
</feature>
<comment type="caution">
    <text evidence="2">The sequence shown here is derived from an EMBL/GenBank/DDBJ whole genome shotgun (WGS) entry which is preliminary data.</text>
</comment>
<protein>
    <submittedName>
        <fullName evidence="2">Aldo/keto reductase</fullName>
    </submittedName>
</protein>
<name>A0ABR9GG81_9GAMM</name>
<dbReference type="EMBL" id="JACZZA010000021">
    <property type="protein sequence ID" value="MBE1163010.1"/>
    <property type="molecule type" value="Genomic_DNA"/>
</dbReference>
<dbReference type="PIRSF" id="PIRSF000097">
    <property type="entry name" value="AKR"/>
    <property type="match status" value="1"/>
</dbReference>
<dbReference type="RefSeq" id="WP_192557857.1">
    <property type="nucleotide sequence ID" value="NZ_JACZZA010000021.1"/>
</dbReference>
<dbReference type="PANTHER" id="PTHR11732">
    <property type="entry name" value="ALDO/KETO REDUCTASE"/>
    <property type="match status" value="1"/>
</dbReference>
<dbReference type="Pfam" id="PF00248">
    <property type="entry name" value="Aldo_ket_red"/>
    <property type="match status" value="1"/>
</dbReference>
<evidence type="ECO:0000313" key="3">
    <source>
        <dbReference type="Proteomes" id="UP000651010"/>
    </source>
</evidence>
<keyword evidence="3" id="KW-1185">Reference proteome</keyword>
<dbReference type="PROSITE" id="PS00798">
    <property type="entry name" value="ALDOKETO_REDUCTASE_1"/>
    <property type="match status" value="1"/>
</dbReference>
<proteinExistence type="predicted"/>
<gene>
    <name evidence="2" type="ORF">IGX34_21705</name>
</gene>
<dbReference type="InterPro" id="IPR018170">
    <property type="entry name" value="Aldo/ket_reductase_CS"/>
</dbReference>
<evidence type="ECO:0000259" key="1">
    <source>
        <dbReference type="Pfam" id="PF00248"/>
    </source>
</evidence>
<dbReference type="Proteomes" id="UP000651010">
    <property type="component" value="Unassembled WGS sequence"/>
</dbReference>
<accession>A0ABR9GG81</accession>
<dbReference type="InterPro" id="IPR020471">
    <property type="entry name" value="AKR"/>
</dbReference>
<evidence type="ECO:0000313" key="2">
    <source>
        <dbReference type="EMBL" id="MBE1163010.1"/>
    </source>
</evidence>
<dbReference type="Gene3D" id="3.20.20.100">
    <property type="entry name" value="NADP-dependent oxidoreductase domain"/>
    <property type="match status" value="1"/>
</dbReference>
<reference evidence="2 3" key="1">
    <citation type="submission" date="2020-09" db="EMBL/GenBank/DDBJ databases">
        <title>Dyella sp. 7MK23 isolated from forest soil.</title>
        <authorList>
            <person name="Fu J."/>
        </authorList>
    </citation>
    <scope>NUCLEOTIDE SEQUENCE [LARGE SCALE GENOMIC DNA]</scope>
    <source>
        <strain evidence="2 3">7MK23</strain>
    </source>
</reference>